<dbReference type="InterPro" id="IPR002711">
    <property type="entry name" value="HNH"/>
</dbReference>
<evidence type="ECO:0000313" key="2">
    <source>
        <dbReference type="EMBL" id="NYI66115.1"/>
    </source>
</evidence>
<dbReference type="InterPro" id="IPR003615">
    <property type="entry name" value="HNH_nuc"/>
</dbReference>
<dbReference type="CDD" id="cd00085">
    <property type="entry name" value="HNHc"/>
    <property type="match status" value="1"/>
</dbReference>
<accession>A0A7Z0D1H8</accession>
<dbReference type="GO" id="GO:0008270">
    <property type="term" value="F:zinc ion binding"/>
    <property type="evidence" value="ECO:0007669"/>
    <property type="project" value="InterPro"/>
</dbReference>
<feature type="domain" description="HNH" evidence="1">
    <location>
        <begin position="176"/>
        <end position="229"/>
    </location>
</feature>
<dbReference type="Pfam" id="PF01844">
    <property type="entry name" value="HNH"/>
    <property type="match status" value="1"/>
</dbReference>
<organism evidence="2 3">
    <name type="scientific">Spelaeicoccus albus</name>
    <dbReference type="NCBI Taxonomy" id="1280376"/>
    <lineage>
        <taxon>Bacteria</taxon>
        <taxon>Bacillati</taxon>
        <taxon>Actinomycetota</taxon>
        <taxon>Actinomycetes</taxon>
        <taxon>Micrococcales</taxon>
        <taxon>Brevibacteriaceae</taxon>
        <taxon>Spelaeicoccus</taxon>
    </lineage>
</organism>
<dbReference type="RefSeq" id="WP_179425245.1">
    <property type="nucleotide sequence ID" value="NZ_JACBZP010000001.1"/>
</dbReference>
<sequence length="250" mass="27284">MDETSLNKRRNPAWAREEIILVAEAVAANSWHELRTGDAEARELSKLLQKLDIHPVDARPHDFRSPGSVSRKTSDIMTAHSAYSGVRTKGGALTREVVQEFESDPSGMVAQAEYVRERATEGGALPSSGRVVDPDLGVPASEGGVRERAHLARERDKRIRKAKINAVRAAGGAIECEVCGFNFGAAYGNRGHGYIEVHHRVPLHVSGPTETSLADLALLCSNCHRMIHRAHPWLTVEQLSEIASEGQETS</sequence>
<dbReference type="Proteomes" id="UP000539111">
    <property type="component" value="Unassembled WGS sequence"/>
</dbReference>
<dbReference type="GO" id="GO:0004519">
    <property type="term" value="F:endonuclease activity"/>
    <property type="evidence" value="ECO:0007669"/>
    <property type="project" value="InterPro"/>
</dbReference>
<gene>
    <name evidence="2" type="ORF">BJY26_000421</name>
</gene>
<keyword evidence="3" id="KW-1185">Reference proteome</keyword>
<protein>
    <recommendedName>
        <fullName evidence="1">HNH domain-containing protein</fullName>
    </recommendedName>
</protein>
<reference evidence="2 3" key="1">
    <citation type="submission" date="2020-07" db="EMBL/GenBank/DDBJ databases">
        <title>Sequencing the genomes of 1000 actinobacteria strains.</title>
        <authorList>
            <person name="Klenk H.-P."/>
        </authorList>
    </citation>
    <scope>NUCLEOTIDE SEQUENCE [LARGE SCALE GENOMIC DNA]</scope>
    <source>
        <strain evidence="2 3">DSM 26341</strain>
    </source>
</reference>
<dbReference type="Gene3D" id="1.10.30.50">
    <property type="match status" value="1"/>
</dbReference>
<comment type="caution">
    <text evidence="2">The sequence shown here is derived from an EMBL/GenBank/DDBJ whole genome shotgun (WGS) entry which is preliminary data.</text>
</comment>
<name>A0A7Z0D1H8_9MICO</name>
<evidence type="ECO:0000313" key="3">
    <source>
        <dbReference type="Proteomes" id="UP000539111"/>
    </source>
</evidence>
<dbReference type="AlphaFoldDB" id="A0A7Z0D1H8"/>
<evidence type="ECO:0000259" key="1">
    <source>
        <dbReference type="Pfam" id="PF01844"/>
    </source>
</evidence>
<proteinExistence type="predicted"/>
<dbReference type="EMBL" id="JACBZP010000001">
    <property type="protein sequence ID" value="NYI66115.1"/>
    <property type="molecule type" value="Genomic_DNA"/>
</dbReference>
<dbReference type="GO" id="GO:0003676">
    <property type="term" value="F:nucleic acid binding"/>
    <property type="evidence" value="ECO:0007669"/>
    <property type="project" value="InterPro"/>
</dbReference>